<comment type="subcellular location">
    <subcellularLocation>
        <location evidence="1 10">Cytoplasm</location>
    </subcellularLocation>
</comment>
<evidence type="ECO:0000256" key="2">
    <source>
        <dbReference type="ARBA" id="ARBA00011005"/>
    </source>
</evidence>
<gene>
    <name evidence="10" type="primary">cmk</name>
    <name evidence="12" type="ORF">ENU08_03785</name>
    <name evidence="11" type="ORF">ENU41_04675</name>
</gene>
<evidence type="ECO:0000313" key="11">
    <source>
        <dbReference type="EMBL" id="HGQ35954.1"/>
    </source>
</evidence>
<name>A0A7C4NKL5_9CREN</name>
<dbReference type="InterPro" id="IPR011994">
    <property type="entry name" value="Cytidylate_kinase_dom"/>
</dbReference>
<dbReference type="GO" id="GO:0006220">
    <property type="term" value="P:pyrimidine nucleotide metabolic process"/>
    <property type="evidence" value="ECO:0007669"/>
    <property type="project" value="UniProtKB-UniRule"/>
</dbReference>
<keyword evidence="4 10" id="KW-0808">Transferase</keyword>
<dbReference type="EMBL" id="DTBD01000025">
    <property type="protein sequence ID" value="HGQ64345.1"/>
    <property type="molecule type" value="Genomic_DNA"/>
</dbReference>
<dbReference type="Gene3D" id="3.40.50.300">
    <property type="entry name" value="P-loop containing nucleotide triphosphate hydrolases"/>
    <property type="match status" value="1"/>
</dbReference>
<evidence type="ECO:0000313" key="12">
    <source>
        <dbReference type="EMBL" id="HGQ64345.1"/>
    </source>
</evidence>
<evidence type="ECO:0000256" key="9">
    <source>
        <dbReference type="ARBA" id="ARBA00048478"/>
    </source>
</evidence>
<evidence type="ECO:0000256" key="10">
    <source>
        <dbReference type="HAMAP-Rule" id="MF_00239"/>
    </source>
</evidence>
<comment type="catalytic activity">
    <reaction evidence="9 10">
        <text>CMP + ATP = CDP + ADP</text>
        <dbReference type="Rhea" id="RHEA:11600"/>
        <dbReference type="ChEBI" id="CHEBI:30616"/>
        <dbReference type="ChEBI" id="CHEBI:58069"/>
        <dbReference type="ChEBI" id="CHEBI:60377"/>
        <dbReference type="ChEBI" id="CHEBI:456216"/>
        <dbReference type="EC" id="2.7.4.25"/>
    </reaction>
</comment>
<evidence type="ECO:0000256" key="4">
    <source>
        <dbReference type="ARBA" id="ARBA00022679"/>
    </source>
</evidence>
<keyword evidence="6 10" id="KW-0418">Kinase</keyword>
<evidence type="ECO:0000256" key="8">
    <source>
        <dbReference type="ARBA" id="ARBA00047615"/>
    </source>
</evidence>
<comment type="catalytic activity">
    <reaction evidence="8 10">
        <text>dCMP + ATP = dCDP + ADP</text>
        <dbReference type="Rhea" id="RHEA:25094"/>
        <dbReference type="ChEBI" id="CHEBI:30616"/>
        <dbReference type="ChEBI" id="CHEBI:57566"/>
        <dbReference type="ChEBI" id="CHEBI:58593"/>
        <dbReference type="ChEBI" id="CHEBI:456216"/>
        <dbReference type="EC" id="2.7.4.25"/>
    </reaction>
</comment>
<evidence type="ECO:0000256" key="1">
    <source>
        <dbReference type="ARBA" id="ARBA00004496"/>
    </source>
</evidence>
<dbReference type="InterPro" id="IPR011892">
    <property type="entry name" value="Cyt_kin_arch"/>
</dbReference>
<dbReference type="EC" id="2.7.4.25" evidence="10"/>
<feature type="binding site" evidence="10">
    <location>
        <begin position="14"/>
        <end position="22"/>
    </location>
    <ligand>
        <name>ATP</name>
        <dbReference type="ChEBI" id="CHEBI:30616"/>
    </ligand>
</feature>
<proteinExistence type="inferred from homology"/>
<keyword evidence="7 10" id="KW-0067">ATP-binding</keyword>
<dbReference type="GO" id="GO:0036431">
    <property type="term" value="F:dCMP kinase activity"/>
    <property type="evidence" value="ECO:0007669"/>
    <property type="project" value="InterPro"/>
</dbReference>
<dbReference type="EMBL" id="DTCK01000034">
    <property type="protein sequence ID" value="HGQ35954.1"/>
    <property type="molecule type" value="Genomic_DNA"/>
</dbReference>
<keyword evidence="5 10" id="KW-0547">Nucleotide-binding</keyword>
<dbReference type="SUPFAM" id="SSF52540">
    <property type="entry name" value="P-loop containing nucleoside triphosphate hydrolases"/>
    <property type="match status" value="1"/>
</dbReference>
<dbReference type="HAMAP" id="MF_00239">
    <property type="entry name" value="Cytidyl_kinase_type2"/>
    <property type="match status" value="1"/>
</dbReference>
<evidence type="ECO:0000256" key="7">
    <source>
        <dbReference type="ARBA" id="ARBA00022840"/>
    </source>
</evidence>
<dbReference type="GO" id="GO:0005524">
    <property type="term" value="F:ATP binding"/>
    <property type="evidence" value="ECO:0007669"/>
    <property type="project" value="UniProtKB-UniRule"/>
</dbReference>
<dbReference type="InterPro" id="IPR027417">
    <property type="entry name" value="P-loop_NTPase"/>
</dbReference>
<dbReference type="GO" id="GO:0005737">
    <property type="term" value="C:cytoplasm"/>
    <property type="evidence" value="ECO:0007669"/>
    <property type="project" value="UniProtKB-SubCell"/>
</dbReference>
<comment type="caution">
    <text evidence="12">The sequence shown here is derived from an EMBL/GenBank/DDBJ whole genome shotgun (WGS) entry which is preliminary data.</text>
</comment>
<dbReference type="CDD" id="cd02020">
    <property type="entry name" value="CMPK"/>
    <property type="match status" value="1"/>
</dbReference>
<organism evidence="12">
    <name type="scientific">Ignisphaera aggregans</name>
    <dbReference type="NCBI Taxonomy" id="334771"/>
    <lineage>
        <taxon>Archaea</taxon>
        <taxon>Thermoproteota</taxon>
        <taxon>Thermoprotei</taxon>
        <taxon>Desulfurococcales</taxon>
        <taxon>Desulfurococcaceae</taxon>
        <taxon>Ignisphaera</taxon>
    </lineage>
</organism>
<protein>
    <recommendedName>
        <fullName evidence="10">Cytidylate kinase</fullName>
        <shortName evidence="10">CK</shortName>
        <ecNumber evidence="10">2.7.4.25</ecNumber>
    </recommendedName>
    <alternativeName>
        <fullName evidence="10">Cytidine monophosphate kinase</fullName>
        <shortName evidence="10">CMP kinase</shortName>
    </alternativeName>
</protein>
<dbReference type="AlphaFoldDB" id="A0A7C4NKL5"/>
<keyword evidence="3 10" id="KW-0963">Cytoplasm</keyword>
<evidence type="ECO:0000256" key="3">
    <source>
        <dbReference type="ARBA" id="ARBA00022490"/>
    </source>
</evidence>
<dbReference type="NCBIfam" id="TIGR02173">
    <property type="entry name" value="cyt_kin_arch"/>
    <property type="match status" value="1"/>
</dbReference>
<reference evidence="12" key="1">
    <citation type="journal article" date="2020" name="mSystems">
        <title>Genome- and Community-Level Interaction Insights into Carbon Utilization and Element Cycling Functions of Hydrothermarchaeota in Hydrothermal Sediment.</title>
        <authorList>
            <person name="Zhou Z."/>
            <person name="Liu Y."/>
            <person name="Xu W."/>
            <person name="Pan J."/>
            <person name="Luo Z.H."/>
            <person name="Li M."/>
        </authorList>
    </citation>
    <scope>NUCLEOTIDE SEQUENCE [LARGE SCALE GENOMIC DNA]</scope>
    <source>
        <strain evidence="12">SpSt-637</strain>
        <strain evidence="11">SpSt-667</strain>
    </source>
</reference>
<accession>A0A7C4NKL5</accession>
<sequence length="185" mass="21242">MVLGIERAVIAIGGPAGSGKTTIAKLLAKKLRLRHLSVGYFFRKLAQEKGLTIEELSEIAQQDPSIDRYLDSMALEEAKKGGIVIDGHAAPWLLKDVAHLRVAVIASPEVRYRRLAERDKKNIEEIIKETKTREEIERNRYRRYYGIDIEDYTDFDLVINTERFKPEEVVEIIVKALELRIKHTE</sequence>
<evidence type="ECO:0000256" key="6">
    <source>
        <dbReference type="ARBA" id="ARBA00022777"/>
    </source>
</evidence>
<evidence type="ECO:0000256" key="5">
    <source>
        <dbReference type="ARBA" id="ARBA00022741"/>
    </source>
</evidence>
<dbReference type="Pfam" id="PF13189">
    <property type="entry name" value="Cytidylate_kin2"/>
    <property type="match status" value="1"/>
</dbReference>
<comment type="similarity">
    <text evidence="2 10">Belongs to the cytidylate kinase family. Type 2 subfamily.</text>
</comment>